<proteinExistence type="predicted"/>
<organism evidence="1 2">
    <name type="scientific">Bartonella doshiae</name>
    <dbReference type="NCBI Taxonomy" id="33044"/>
    <lineage>
        <taxon>Bacteria</taxon>
        <taxon>Pseudomonadati</taxon>
        <taxon>Pseudomonadota</taxon>
        <taxon>Alphaproteobacteria</taxon>
        <taxon>Hyphomicrobiales</taxon>
        <taxon>Bartonellaceae</taxon>
        <taxon>Bartonella</taxon>
    </lineage>
</organism>
<reference evidence="1 2" key="1">
    <citation type="submission" date="2018-06" db="EMBL/GenBank/DDBJ databases">
        <authorList>
            <consortium name="Pathogen Informatics"/>
            <person name="Doyle S."/>
        </authorList>
    </citation>
    <scope>NUCLEOTIDE SEQUENCE [LARGE SCALE GENOMIC DNA]</scope>
    <source>
        <strain evidence="1 2">NCTC12862</strain>
    </source>
</reference>
<protein>
    <submittedName>
        <fullName evidence="1">Uncharacterized protein</fullName>
    </submittedName>
</protein>
<dbReference type="Proteomes" id="UP000254950">
    <property type="component" value="Unassembled WGS sequence"/>
</dbReference>
<dbReference type="AlphaFoldDB" id="A0A380ZHA0"/>
<evidence type="ECO:0000313" key="2">
    <source>
        <dbReference type="Proteomes" id="UP000254950"/>
    </source>
</evidence>
<dbReference type="EMBL" id="UFTF01000001">
    <property type="protein sequence ID" value="SUV45900.1"/>
    <property type="molecule type" value="Genomic_DNA"/>
</dbReference>
<sequence length="56" mass="6367">MKDFLLSFASWKLIVLESWIAIKKVNNYLSTVNQASKVFIGARGIFITEYALRGTI</sequence>
<name>A0A380ZHA0_BARDO</name>
<evidence type="ECO:0000313" key="1">
    <source>
        <dbReference type="EMBL" id="SUV45900.1"/>
    </source>
</evidence>
<gene>
    <name evidence="1" type="ORF">NCTC12862_01457</name>
</gene>
<accession>A0A380ZHA0</accession>